<evidence type="ECO:0000259" key="9">
    <source>
        <dbReference type="Pfam" id="PF09402"/>
    </source>
</evidence>
<evidence type="ECO:0000256" key="8">
    <source>
        <dbReference type="SAM" id="Phobius"/>
    </source>
</evidence>
<keyword evidence="4 8" id="KW-1133">Transmembrane helix</keyword>
<evidence type="ECO:0000256" key="6">
    <source>
        <dbReference type="ARBA" id="ARBA00023242"/>
    </source>
</evidence>
<dbReference type="InterPro" id="IPR044780">
    <property type="entry name" value="Heh2/Src1"/>
</dbReference>
<feature type="domain" description="Man1/Src1-like C-terminal" evidence="9">
    <location>
        <begin position="383"/>
        <end position="616"/>
    </location>
</feature>
<organism evidence="11 12">
    <name type="scientific">Basidiobolus ranarum</name>
    <dbReference type="NCBI Taxonomy" id="34480"/>
    <lineage>
        <taxon>Eukaryota</taxon>
        <taxon>Fungi</taxon>
        <taxon>Fungi incertae sedis</taxon>
        <taxon>Zoopagomycota</taxon>
        <taxon>Entomophthoromycotina</taxon>
        <taxon>Basidiobolomycetes</taxon>
        <taxon>Basidiobolales</taxon>
        <taxon>Basidiobolaceae</taxon>
        <taxon>Basidiobolus</taxon>
    </lineage>
</organism>
<evidence type="ECO:0000256" key="1">
    <source>
        <dbReference type="ARBA" id="ARBA00004540"/>
    </source>
</evidence>
<feature type="compositionally biased region" description="Polar residues" evidence="7">
    <location>
        <begin position="168"/>
        <end position="180"/>
    </location>
</feature>
<reference evidence="11 12" key="1">
    <citation type="submission" date="2023-04" db="EMBL/GenBank/DDBJ databases">
        <title>Genome of Basidiobolus ranarum AG-B5.</title>
        <authorList>
            <person name="Stajich J.E."/>
            <person name="Carter-House D."/>
            <person name="Gryganskyi A."/>
        </authorList>
    </citation>
    <scope>NUCLEOTIDE SEQUENCE [LARGE SCALE GENOMIC DNA]</scope>
    <source>
        <strain evidence="11 12">AG-B5</strain>
    </source>
</reference>
<feature type="domain" description="HeH/LEM" evidence="10">
    <location>
        <begin position="13"/>
        <end position="46"/>
    </location>
</feature>
<keyword evidence="5 8" id="KW-0472">Membrane</keyword>
<evidence type="ECO:0000256" key="3">
    <source>
        <dbReference type="ARBA" id="ARBA00022692"/>
    </source>
</evidence>
<dbReference type="Proteomes" id="UP001479436">
    <property type="component" value="Unassembled WGS sequence"/>
</dbReference>
<evidence type="ECO:0000313" key="11">
    <source>
        <dbReference type="EMBL" id="KAK9702920.1"/>
    </source>
</evidence>
<dbReference type="PANTHER" id="PTHR47808:SF2">
    <property type="entry name" value="LEM DOMAIN-CONTAINING PROTEIN 2"/>
    <property type="match status" value="1"/>
</dbReference>
<feature type="compositionally biased region" description="Basic and acidic residues" evidence="7">
    <location>
        <begin position="265"/>
        <end position="275"/>
    </location>
</feature>
<accession>A0ABR2VUM4</accession>
<dbReference type="InterPro" id="IPR025856">
    <property type="entry name" value="HeH/LEM_domain"/>
</dbReference>
<feature type="region of interest" description="Disordered" evidence="7">
    <location>
        <begin position="108"/>
        <end position="185"/>
    </location>
</feature>
<comment type="caution">
    <text evidence="11">The sequence shown here is derived from an EMBL/GenBank/DDBJ whole genome shotgun (WGS) entry which is preliminary data.</text>
</comment>
<keyword evidence="6" id="KW-0539">Nucleus</keyword>
<feature type="region of interest" description="Disordered" evidence="7">
    <location>
        <begin position="203"/>
        <end position="232"/>
    </location>
</feature>
<evidence type="ECO:0000313" key="12">
    <source>
        <dbReference type="Proteomes" id="UP001479436"/>
    </source>
</evidence>
<dbReference type="Pfam" id="PF09402">
    <property type="entry name" value="MSC"/>
    <property type="match status" value="2"/>
</dbReference>
<keyword evidence="2" id="KW-0597">Phosphoprotein</keyword>
<sequence>MEDFSYLEPNFDPNSLRVVDLRRILMRHNIPFNANNKKAALVELFDSHVVPNATTWKQEITNANASNRGMIYMGFDKDPESLSTSLTQSALKSQGHVRSAVEKFELLSSDGELSPPPSQSSTSRRKIKTKSATDKSDPFSSERESLSLLGDQTSSHTPSVDDPGFSSDDLSAVSNHNSQAKSEDLKIKSKTLSKIDWSPEEQKIPDVDVFSDDNPFQSGGETPNTRKKKRTKVRKLKSEFPETSLLNVETTSETETIPTAEILHPELPEKPDPSPRKFMSPSISRVSAEPKLKKEPSVIIDKPKRRTRRRRYHRNETRVEYEWGSLWVFLTVVLAVYLFWLRQKNLLIGYCEPNEQNADLQDSKISIFYPQCTPCPPHATLRVKCVPDPLKLARIDLAVELAKSILDQQAGKAECDTRSHVRAEITEIDLKKLIQNDPNLQNIDTEEIWPSVLSNLIEQRQHIEFHTDENQRLYFLSHEPEYPIQCRLRKGLYSFLIDNLQEITIGLLLLFGGVYGLTKYNSYRNEKELIRDLVQRVLLRLAEQENLHYVDPVQYPSGAVSAVQLRDVLLRSMHNHIRRKYIWDKVRKVVETNSNIRSGVTEIRGEPHRVWEWVGPSISPVTSPNQRSNLYPAVRQDQDFMSDEGMFSDD</sequence>
<keyword evidence="12" id="KW-1185">Reference proteome</keyword>
<evidence type="ECO:0000256" key="7">
    <source>
        <dbReference type="SAM" id="MobiDB-lite"/>
    </source>
</evidence>
<evidence type="ECO:0000256" key="4">
    <source>
        <dbReference type="ARBA" id="ARBA00022989"/>
    </source>
</evidence>
<dbReference type="PANTHER" id="PTHR47808">
    <property type="entry name" value="INNER NUCLEAR MEMBRANE PROTEIN HEH2-RELATED"/>
    <property type="match status" value="1"/>
</dbReference>
<dbReference type="Gene3D" id="1.10.10.1180">
    <property type="entry name" value="MAN1, winged-helix domain"/>
    <property type="match status" value="1"/>
</dbReference>
<proteinExistence type="predicted"/>
<evidence type="ECO:0000259" key="10">
    <source>
        <dbReference type="Pfam" id="PF12949"/>
    </source>
</evidence>
<dbReference type="CDD" id="cd12935">
    <property type="entry name" value="LEM_like"/>
    <property type="match status" value="1"/>
</dbReference>
<gene>
    <name evidence="11" type="primary">SRC1_3</name>
    <name evidence="11" type="ORF">K7432_011011</name>
</gene>
<comment type="subcellular location">
    <subcellularLocation>
        <location evidence="1">Nucleus inner membrane</location>
    </subcellularLocation>
</comment>
<feature type="region of interest" description="Disordered" evidence="7">
    <location>
        <begin position="265"/>
        <end position="286"/>
    </location>
</feature>
<dbReference type="EMBL" id="JASJQH010007684">
    <property type="protein sequence ID" value="KAK9702920.1"/>
    <property type="molecule type" value="Genomic_DNA"/>
</dbReference>
<feature type="compositionally biased region" description="Polar residues" evidence="7">
    <location>
        <begin position="214"/>
        <end position="223"/>
    </location>
</feature>
<dbReference type="Pfam" id="PF12949">
    <property type="entry name" value="HeH"/>
    <property type="match status" value="1"/>
</dbReference>
<feature type="compositionally biased region" description="Basic and acidic residues" evidence="7">
    <location>
        <begin position="131"/>
        <end position="145"/>
    </location>
</feature>
<dbReference type="InterPro" id="IPR041885">
    <property type="entry name" value="MAN1_winged_helix_dom"/>
</dbReference>
<evidence type="ECO:0000256" key="5">
    <source>
        <dbReference type="ARBA" id="ARBA00023136"/>
    </source>
</evidence>
<protein>
    <submittedName>
        <fullName evidence="11">Inner nuclear membrane protein enriched at telomere/subtelomere region</fullName>
    </submittedName>
</protein>
<feature type="transmembrane region" description="Helical" evidence="8">
    <location>
        <begin position="323"/>
        <end position="340"/>
    </location>
</feature>
<evidence type="ECO:0000256" key="2">
    <source>
        <dbReference type="ARBA" id="ARBA00022553"/>
    </source>
</evidence>
<feature type="domain" description="Man1/Src1-like C-terminal" evidence="9">
    <location>
        <begin position="330"/>
        <end position="380"/>
    </location>
</feature>
<name>A0ABR2VUM4_9FUNG</name>
<dbReference type="InterPro" id="IPR018996">
    <property type="entry name" value="Man1/Src1-like_C"/>
</dbReference>
<keyword evidence="3 8" id="KW-0812">Transmembrane</keyword>